<dbReference type="EMBL" id="HE717023">
    <property type="protein sequence ID" value="CCG47448.1"/>
    <property type="molecule type" value="Genomic_DNA"/>
</dbReference>
<dbReference type="AlphaFoldDB" id="I0JTH5"/>
<dbReference type="PATRIC" id="fig|866895.3.peg.4150"/>
<gene>
    <name evidence="1" type="ordered locus">HBHAL_5112</name>
</gene>
<proteinExistence type="predicted"/>
<dbReference type="Proteomes" id="UP000007397">
    <property type="component" value="Chromosome"/>
</dbReference>
<accession>I0JTH5</accession>
<evidence type="ECO:0000313" key="2">
    <source>
        <dbReference type="Proteomes" id="UP000007397"/>
    </source>
</evidence>
<sequence length="84" mass="9992">MKYEITWRQFISQKRDSKVYTLEVSSMPELETGQSTKKNLSAAQHHIFAEMFHKDRFVDGIPLDELSKHVRKSKSYKKTTKRMK</sequence>
<dbReference type="KEGG" id="hhd:HBHAL_5112"/>
<evidence type="ECO:0000313" key="1">
    <source>
        <dbReference type="EMBL" id="CCG47448.1"/>
    </source>
</evidence>
<name>I0JTH5_HALH3</name>
<organism evidence="1 2">
    <name type="scientific">Halobacillus halophilus (strain ATCC 35676 / DSM 2266 / JCM 20832 / KCTC 3685 / LMG 17431 / NBRC 102448 / NCIMB 2269)</name>
    <name type="common">Sporosarcina halophila</name>
    <dbReference type="NCBI Taxonomy" id="866895"/>
    <lineage>
        <taxon>Bacteria</taxon>
        <taxon>Bacillati</taxon>
        <taxon>Bacillota</taxon>
        <taxon>Bacilli</taxon>
        <taxon>Bacillales</taxon>
        <taxon>Bacillaceae</taxon>
        <taxon>Halobacillus</taxon>
    </lineage>
</organism>
<dbReference type="HOGENOM" id="CLU_2522927_0_0_9"/>
<reference evidence="1 2" key="1">
    <citation type="journal article" date="2013" name="Environ. Microbiol.">
        <title>Chloride and organic osmolytes: a hybrid strategy to cope with elevated salinities by the moderately halophilic, chloride-dependent bacterium Halobacillus halophilus.</title>
        <authorList>
            <person name="Saum S.H."/>
            <person name="Pfeiffer F."/>
            <person name="Palm P."/>
            <person name="Rampp M."/>
            <person name="Schuster S.C."/>
            <person name="Muller V."/>
            <person name="Oesterhelt D."/>
        </authorList>
    </citation>
    <scope>NUCLEOTIDE SEQUENCE [LARGE SCALE GENOMIC DNA]</scope>
    <source>
        <strain evidence="2">ATCC 35676 / DSM 2266 / JCM 20832 / KCTC 3685 / LMG 17431 / NBRC 102448 / NCIMB 2269</strain>
    </source>
</reference>
<keyword evidence="2" id="KW-1185">Reference proteome</keyword>
<dbReference type="STRING" id="866895.HBHAL_5112"/>
<protein>
    <submittedName>
        <fullName evidence="1">Uncharacterized protein</fullName>
    </submittedName>
</protein>